<comment type="caution">
    <text evidence="2">The sequence shown here is derived from an EMBL/GenBank/DDBJ whole genome shotgun (WGS) entry which is preliminary data.</text>
</comment>
<name>A0ABN9GEK3_9NEOB</name>
<protein>
    <submittedName>
        <fullName evidence="2">Uncharacterized protein</fullName>
    </submittedName>
</protein>
<evidence type="ECO:0000313" key="3">
    <source>
        <dbReference type="Proteomes" id="UP001162483"/>
    </source>
</evidence>
<feature type="non-terminal residue" evidence="2">
    <location>
        <position position="1"/>
    </location>
</feature>
<proteinExistence type="predicted"/>
<sequence length="87" mass="9166">PALSLVPGASAIASAHARPLVRAGAEERTGRPNNVTHWLTTTTTHRPKSLRARSLSPRLPFTRAPDGGDGLDAARNQVAAPETPQLL</sequence>
<organism evidence="2 3">
    <name type="scientific">Staurois parvus</name>
    <dbReference type="NCBI Taxonomy" id="386267"/>
    <lineage>
        <taxon>Eukaryota</taxon>
        <taxon>Metazoa</taxon>
        <taxon>Chordata</taxon>
        <taxon>Craniata</taxon>
        <taxon>Vertebrata</taxon>
        <taxon>Euteleostomi</taxon>
        <taxon>Amphibia</taxon>
        <taxon>Batrachia</taxon>
        <taxon>Anura</taxon>
        <taxon>Neobatrachia</taxon>
        <taxon>Ranoidea</taxon>
        <taxon>Ranidae</taxon>
        <taxon>Staurois</taxon>
    </lineage>
</organism>
<evidence type="ECO:0000256" key="1">
    <source>
        <dbReference type="SAM" id="MobiDB-lite"/>
    </source>
</evidence>
<accession>A0ABN9GEK3</accession>
<dbReference type="EMBL" id="CATNWA010018420">
    <property type="protein sequence ID" value="CAI9607221.1"/>
    <property type="molecule type" value="Genomic_DNA"/>
</dbReference>
<keyword evidence="3" id="KW-1185">Reference proteome</keyword>
<dbReference type="Proteomes" id="UP001162483">
    <property type="component" value="Unassembled WGS sequence"/>
</dbReference>
<feature type="region of interest" description="Disordered" evidence="1">
    <location>
        <begin position="43"/>
        <end position="87"/>
    </location>
</feature>
<evidence type="ECO:0000313" key="2">
    <source>
        <dbReference type="EMBL" id="CAI9607221.1"/>
    </source>
</evidence>
<gene>
    <name evidence="2" type="ORF">SPARVUS_LOCUS13914306</name>
</gene>
<reference evidence="2" key="1">
    <citation type="submission" date="2023-05" db="EMBL/GenBank/DDBJ databases">
        <authorList>
            <person name="Stuckert A."/>
        </authorList>
    </citation>
    <scope>NUCLEOTIDE SEQUENCE</scope>
</reference>